<keyword evidence="4" id="KW-0274">FAD</keyword>
<sequence>MNPLQKFKPVGSKPVLDTVVVGAGFAGLYQLYKLRQLGLQTIVFEAGGDVGGTWYWNRYPGARCDVESMAYSYSFSEELEQEWVWTERYASQPEILKYARHVAERFDLKKDIRFNTRVLKATFDENDHRWSVTTSNNETVSARFVIMALGCLSSPHSPSIPGLDTFEGNCYHTGFWPHKQVDFTGENVGVIGTGSSATQAIPLIAEQAEHLTIFQRTANFSIPAWNKPLTKEIQHQWKDNYRKLRVEAKQSSSGIINMDSNQNAADLTSSQQQKELERRWKYGGLIMWNAFADIMKNRESNDVVSAFVHKKIREVVKDPATADLLCPKNYPLGSKRLCVDTNYFETFNKPNVTLADIKSHPIKEITAAGIETSEGFFKLDSIVLATGFDAMTGPMLNIDVRGSDGTLLAERWAEGPQTYLGISMAKFPNLFMITGPGSPSVLSNVLLAIEQHVDWITNCLQYMTENQFSLIEPSLEAEQNWVHHVNEVAEDTLYVHSDSWYMGANIPGKPRVFMPYVGGADKYRDICEHVSQNKYYGFSLSI</sequence>
<dbReference type="EMBL" id="UINC01010492">
    <property type="protein sequence ID" value="SVA46642.1"/>
    <property type="molecule type" value="Genomic_DNA"/>
</dbReference>
<evidence type="ECO:0000256" key="5">
    <source>
        <dbReference type="ARBA" id="ARBA00022857"/>
    </source>
</evidence>
<evidence type="ECO:0000256" key="6">
    <source>
        <dbReference type="ARBA" id="ARBA00023002"/>
    </source>
</evidence>
<evidence type="ECO:0000256" key="3">
    <source>
        <dbReference type="ARBA" id="ARBA00022630"/>
    </source>
</evidence>
<dbReference type="SUPFAM" id="SSF51905">
    <property type="entry name" value="FAD/NAD(P)-binding domain"/>
    <property type="match status" value="2"/>
</dbReference>
<dbReference type="PANTHER" id="PTHR43098">
    <property type="entry name" value="L-ORNITHINE N(5)-MONOOXYGENASE-RELATED"/>
    <property type="match status" value="1"/>
</dbReference>
<dbReference type="GO" id="GO:0004497">
    <property type="term" value="F:monooxygenase activity"/>
    <property type="evidence" value="ECO:0007669"/>
    <property type="project" value="UniProtKB-KW"/>
</dbReference>
<comment type="cofactor">
    <cofactor evidence="1">
        <name>FAD</name>
        <dbReference type="ChEBI" id="CHEBI:57692"/>
    </cofactor>
</comment>
<evidence type="ECO:0000256" key="7">
    <source>
        <dbReference type="ARBA" id="ARBA00023033"/>
    </source>
</evidence>
<protein>
    <recommendedName>
        <fullName evidence="9">FAD/NAD(P)-binding domain-containing protein</fullName>
    </recommendedName>
</protein>
<dbReference type="InterPro" id="IPR050775">
    <property type="entry name" value="FAD-binding_Monooxygenases"/>
</dbReference>
<dbReference type="Gene3D" id="3.50.50.60">
    <property type="entry name" value="FAD/NAD(P)-binding domain"/>
    <property type="match status" value="3"/>
</dbReference>
<comment type="similarity">
    <text evidence="2">Belongs to the FAD-binding monooxygenase family.</text>
</comment>
<evidence type="ECO:0000256" key="1">
    <source>
        <dbReference type="ARBA" id="ARBA00001974"/>
    </source>
</evidence>
<organism evidence="8">
    <name type="scientific">marine metagenome</name>
    <dbReference type="NCBI Taxonomy" id="408172"/>
    <lineage>
        <taxon>unclassified sequences</taxon>
        <taxon>metagenomes</taxon>
        <taxon>ecological metagenomes</taxon>
    </lineage>
</organism>
<keyword evidence="5" id="KW-0521">NADP</keyword>
<dbReference type="Pfam" id="PF13738">
    <property type="entry name" value="Pyr_redox_3"/>
    <property type="match status" value="1"/>
</dbReference>
<keyword evidence="6" id="KW-0560">Oxidoreductase</keyword>
<name>A0A381W2D8_9ZZZZ</name>
<evidence type="ECO:0000256" key="2">
    <source>
        <dbReference type="ARBA" id="ARBA00010139"/>
    </source>
</evidence>
<proteinExistence type="inferred from homology"/>
<accession>A0A381W2D8</accession>
<reference evidence="8" key="1">
    <citation type="submission" date="2018-05" db="EMBL/GenBank/DDBJ databases">
        <authorList>
            <person name="Lanie J.A."/>
            <person name="Ng W.-L."/>
            <person name="Kazmierczak K.M."/>
            <person name="Andrzejewski T.M."/>
            <person name="Davidsen T.M."/>
            <person name="Wayne K.J."/>
            <person name="Tettelin H."/>
            <person name="Glass J.I."/>
            <person name="Rusch D."/>
            <person name="Podicherti R."/>
            <person name="Tsui H.-C.T."/>
            <person name="Winkler M.E."/>
        </authorList>
    </citation>
    <scope>NUCLEOTIDE SEQUENCE</scope>
</reference>
<dbReference type="PANTHER" id="PTHR43098:SF3">
    <property type="entry name" value="L-ORNITHINE N(5)-MONOOXYGENASE-RELATED"/>
    <property type="match status" value="1"/>
</dbReference>
<evidence type="ECO:0008006" key="9">
    <source>
        <dbReference type="Google" id="ProtNLM"/>
    </source>
</evidence>
<keyword evidence="7" id="KW-0503">Monooxygenase</keyword>
<gene>
    <name evidence="8" type="ORF">METZ01_LOCUS99496</name>
</gene>
<dbReference type="InterPro" id="IPR036188">
    <property type="entry name" value="FAD/NAD-bd_sf"/>
</dbReference>
<dbReference type="AlphaFoldDB" id="A0A381W2D8"/>
<keyword evidence="3" id="KW-0285">Flavoprotein</keyword>
<evidence type="ECO:0000313" key="8">
    <source>
        <dbReference type="EMBL" id="SVA46642.1"/>
    </source>
</evidence>
<evidence type="ECO:0000256" key="4">
    <source>
        <dbReference type="ARBA" id="ARBA00022827"/>
    </source>
</evidence>